<accession>T0ZYT1</accession>
<evidence type="ECO:0000313" key="2">
    <source>
        <dbReference type="EMBL" id="EQD53381.1"/>
    </source>
</evidence>
<gene>
    <name evidence="2" type="ORF">B1A_12401</name>
</gene>
<dbReference type="PANTHER" id="PTHR11092">
    <property type="entry name" value="SUGAR NUCLEOTIDE EPIMERASE RELATED"/>
    <property type="match status" value="1"/>
</dbReference>
<dbReference type="Pfam" id="PF08338">
    <property type="entry name" value="DUF1731"/>
    <property type="match status" value="1"/>
</dbReference>
<dbReference type="AlphaFoldDB" id="T0ZYT1"/>
<protein>
    <recommendedName>
        <fullName evidence="1">DUF1731 domain-containing protein</fullName>
    </recommendedName>
</protein>
<feature type="non-terminal residue" evidence="2">
    <location>
        <position position="1"/>
    </location>
</feature>
<proteinExistence type="predicted"/>
<organism evidence="2">
    <name type="scientific">mine drainage metagenome</name>
    <dbReference type="NCBI Taxonomy" id="410659"/>
    <lineage>
        <taxon>unclassified sequences</taxon>
        <taxon>metagenomes</taxon>
        <taxon>ecological metagenomes</taxon>
    </lineage>
</organism>
<dbReference type="SUPFAM" id="SSF51735">
    <property type="entry name" value="NAD(P)-binding Rossmann-fold domains"/>
    <property type="match status" value="1"/>
</dbReference>
<comment type="caution">
    <text evidence="2">The sequence shown here is derived from an EMBL/GenBank/DDBJ whole genome shotgun (WGS) entry which is preliminary data.</text>
</comment>
<dbReference type="EMBL" id="AUZX01009007">
    <property type="protein sequence ID" value="EQD53381.1"/>
    <property type="molecule type" value="Genomic_DNA"/>
</dbReference>
<dbReference type="Gene3D" id="3.40.50.720">
    <property type="entry name" value="NAD(P)-binding Rossmann-like Domain"/>
    <property type="match status" value="1"/>
</dbReference>
<name>T0ZYT1_9ZZZZ</name>
<dbReference type="InterPro" id="IPR036291">
    <property type="entry name" value="NAD(P)-bd_dom_sf"/>
</dbReference>
<evidence type="ECO:0000259" key="1">
    <source>
        <dbReference type="Pfam" id="PF08338"/>
    </source>
</evidence>
<dbReference type="PANTHER" id="PTHR11092:SF0">
    <property type="entry name" value="EPIMERASE FAMILY PROTEIN SDR39U1"/>
    <property type="match status" value="1"/>
</dbReference>
<reference evidence="2" key="2">
    <citation type="journal article" date="2014" name="ISME J.">
        <title>Microbial stratification in low pH oxic and suboxic macroscopic growths along an acid mine drainage.</title>
        <authorList>
            <person name="Mendez-Garcia C."/>
            <person name="Mesa V."/>
            <person name="Sprenger R.R."/>
            <person name="Richter M."/>
            <person name="Diez M.S."/>
            <person name="Solano J."/>
            <person name="Bargiela R."/>
            <person name="Golyshina O.V."/>
            <person name="Manteca A."/>
            <person name="Ramos J.L."/>
            <person name="Gallego J.R."/>
            <person name="Llorente I."/>
            <person name="Martins Dos Santos V.A."/>
            <person name="Jensen O.N."/>
            <person name="Pelaez A.I."/>
            <person name="Sanchez J."/>
            <person name="Ferrer M."/>
        </authorList>
    </citation>
    <scope>NUCLEOTIDE SEQUENCE</scope>
</reference>
<dbReference type="InterPro" id="IPR013549">
    <property type="entry name" value="DUF1731"/>
</dbReference>
<reference evidence="2" key="1">
    <citation type="submission" date="2013-08" db="EMBL/GenBank/DDBJ databases">
        <authorList>
            <person name="Mendez C."/>
            <person name="Richter M."/>
            <person name="Ferrer M."/>
            <person name="Sanchez J."/>
        </authorList>
    </citation>
    <scope>NUCLEOTIDE SEQUENCE</scope>
</reference>
<feature type="domain" description="DUF1731" evidence="1">
    <location>
        <begin position="67"/>
        <end position="112"/>
    </location>
</feature>
<sequence>NGLGGYVMPGNEMFPWIHIEDEVGIIIKSIENKSFRGTINTVGGNDTSKEFSRKLGSVLGMRGSIPIPRFMIKRMFGKAADLVTGGSAIKSSRMDELGYKIRFLDLEEAFKTLYPESK</sequence>